<feature type="transmembrane region" description="Helical" evidence="10">
    <location>
        <begin position="1014"/>
        <end position="1036"/>
    </location>
</feature>
<dbReference type="Pfam" id="PF13927">
    <property type="entry name" value="Ig_3"/>
    <property type="match status" value="1"/>
</dbReference>
<evidence type="ECO:0000256" key="8">
    <source>
        <dbReference type="ARBA" id="ARBA00023157"/>
    </source>
</evidence>
<feature type="transmembrane region" description="Helical" evidence="10">
    <location>
        <begin position="1098"/>
        <end position="1120"/>
    </location>
</feature>
<keyword evidence="15" id="KW-1185">Reference proteome</keyword>
<dbReference type="Pfam" id="PF25387">
    <property type="entry name" value="ADGRF3_N"/>
    <property type="match status" value="1"/>
</dbReference>
<evidence type="ECO:0000256" key="4">
    <source>
        <dbReference type="ARBA" id="ARBA00022692"/>
    </source>
</evidence>
<dbReference type="InterPro" id="IPR007110">
    <property type="entry name" value="Ig-like_dom"/>
</dbReference>
<dbReference type="PROSITE" id="PS50261">
    <property type="entry name" value="G_PROTEIN_RECEP_F2_4"/>
    <property type="match status" value="1"/>
</dbReference>
<feature type="transmembrane region" description="Helical" evidence="10">
    <location>
        <begin position="1132"/>
        <end position="1154"/>
    </location>
</feature>
<dbReference type="InterPro" id="IPR017981">
    <property type="entry name" value="GPCR_2-like_7TM"/>
</dbReference>
<dbReference type="InterPro" id="IPR057400">
    <property type="entry name" value="ADGRF3/5_N"/>
</dbReference>
<evidence type="ECO:0000256" key="3">
    <source>
        <dbReference type="ARBA" id="ARBA00022475"/>
    </source>
</evidence>
<dbReference type="InterPro" id="IPR036179">
    <property type="entry name" value="Ig-like_dom_sf"/>
</dbReference>
<feature type="domain" description="Ig-like" evidence="14">
    <location>
        <begin position="289"/>
        <end position="371"/>
    </location>
</feature>
<keyword evidence="16 17" id="KW-0675">Receptor</keyword>
<dbReference type="PRINTS" id="PR01695">
    <property type="entry name" value="IGHEPTARCPTR"/>
</dbReference>
<evidence type="ECO:0000256" key="1">
    <source>
        <dbReference type="ARBA" id="ARBA00004651"/>
    </source>
</evidence>
<dbReference type="InterPro" id="IPR003599">
    <property type="entry name" value="Ig_sub"/>
</dbReference>
<dbReference type="RefSeq" id="XP_020632981.2">
    <property type="nucleotide sequence ID" value="XM_020777322.2"/>
</dbReference>
<dbReference type="PROSITE" id="PS50024">
    <property type="entry name" value="SEA"/>
    <property type="match status" value="1"/>
</dbReference>
<dbReference type="PROSITE" id="PS50835">
    <property type="entry name" value="IG_LIKE"/>
    <property type="match status" value="2"/>
</dbReference>
<dbReference type="RefSeq" id="XP_072860632.1">
    <property type="nucleotide sequence ID" value="XM_073004531.1"/>
</dbReference>
<dbReference type="InterPro" id="IPR036364">
    <property type="entry name" value="SEA_dom_sf"/>
</dbReference>
<dbReference type="OrthoDB" id="10040049at2759"/>
<proteinExistence type="inferred from homology"/>
<evidence type="ECO:0000259" key="12">
    <source>
        <dbReference type="PROSITE" id="PS50221"/>
    </source>
</evidence>
<evidence type="ECO:0000313" key="15">
    <source>
        <dbReference type="Proteomes" id="UP001652642"/>
    </source>
</evidence>
<dbReference type="SUPFAM" id="SSF81321">
    <property type="entry name" value="Family A G protein-coupled receptor-like"/>
    <property type="match status" value="1"/>
</dbReference>
<dbReference type="PANTHER" id="PTHR45813">
    <property type="entry name" value="IG-LIKE DOMAIN-CONTAINING PROTEIN"/>
    <property type="match status" value="1"/>
</dbReference>
<feature type="domain" description="Ig-like" evidence="14">
    <location>
        <begin position="474"/>
        <end position="570"/>
    </location>
</feature>
<dbReference type="Proteomes" id="UP001652642">
    <property type="component" value="Chromosome 1"/>
</dbReference>
<dbReference type="InterPro" id="IPR003598">
    <property type="entry name" value="Ig_sub2"/>
</dbReference>
<evidence type="ECO:0000259" key="13">
    <source>
        <dbReference type="PROSITE" id="PS50261"/>
    </source>
</evidence>
<dbReference type="SMART" id="SM00409">
    <property type="entry name" value="IG"/>
    <property type="match status" value="2"/>
</dbReference>
<name>A0A6J0S9H6_9SAUR</name>
<dbReference type="PRINTS" id="PR00249">
    <property type="entry name" value="GPCRSECRETIN"/>
</dbReference>
<keyword evidence="3" id="KW-1003">Cell membrane</keyword>
<feature type="transmembrane region" description="Helical" evidence="10">
    <location>
        <begin position="1219"/>
        <end position="1243"/>
    </location>
</feature>
<comment type="subcellular location">
    <subcellularLocation>
        <location evidence="1">Cell membrane</location>
        <topology evidence="1">Multi-pass membrane protein</topology>
    </subcellularLocation>
</comment>
<keyword evidence="7 10" id="KW-0472">Membrane</keyword>
<dbReference type="Gene3D" id="1.20.1070.10">
    <property type="entry name" value="Rhodopsin 7-helix transmembrane proteins"/>
    <property type="match status" value="1"/>
</dbReference>
<evidence type="ECO:0000256" key="6">
    <source>
        <dbReference type="ARBA" id="ARBA00022989"/>
    </source>
</evidence>
<keyword evidence="4 10" id="KW-0812">Transmembrane</keyword>
<dbReference type="PROSITE" id="PS50221">
    <property type="entry name" value="GAIN_B"/>
    <property type="match status" value="1"/>
</dbReference>
<evidence type="ECO:0000256" key="5">
    <source>
        <dbReference type="ARBA" id="ARBA00022729"/>
    </source>
</evidence>
<dbReference type="SMART" id="SM00303">
    <property type="entry name" value="GPS"/>
    <property type="match status" value="1"/>
</dbReference>
<keyword evidence="9" id="KW-0325">Glycoprotein</keyword>
<evidence type="ECO:0000256" key="7">
    <source>
        <dbReference type="ARBA" id="ARBA00023136"/>
    </source>
</evidence>
<evidence type="ECO:0000256" key="2">
    <source>
        <dbReference type="ARBA" id="ARBA00007343"/>
    </source>
</evidence>
<feature type="domain" description="SEA" evidence="11">
    <location>
        <begin position="172"/>
        <end position="294"/>
    </location>
</feature>
<comment type="similarity">
    <text evidence="2">Belongs to the G-protein coupled receptor 2 family. Adhesion G-protein coupled receptor (ADGR) subfamily.</text>
</comment>
<dbReference type="Gene3D" id="2.60.220.50">
    <property type="match status" value="1"/>
</dbReference>
<dbReference type="Pfam" id="PF00002">
    <property type="entry name" value="7tm_2"/>
    <property type="match status" value="1"/>
</dbReference>
<dbReference type="SMART" id="SM00408">
    <property type="entry name" value="IGc2"/>
    <property type="match status" value="1"/>
</dbReference>
<dbReference type="SUPFAM" id="SSF82671">
    <property type="entry name" value="SEA domain"/>
    <property type="match status" value="1"/>
</dbReference>
<evidence type="ECO:0000256" key="9">
    <source>
        <dbReference type="ARBA" id="ARBA00023180"/>
    </source>
</evidence>
<dbReference type="InterPro" id="IPR051587">
    <property type="entry name" value="Adhesion_GPCR"/>
</dbReference>
<feature type="transmembrane region" description="Helical" evidence="10">
    <location>
        <begin position="1249"/>
        <end position="1272"/>
    </location>
</feature>
<protein>
    <submittedName>
        <fullName evidence="16 17">Adhesion G protein-coupled receptor F5</fullName>
    </submittedName>
</protein>
<organism evidence="15 16">
    <name type="scientific">Pogona vitticeps</name>
    <name type="common">central bearded dragon</name>
    <dbReference type="NCBI Taxonomy" id="103695"/>
    <lineage>
        <taxon>Eukaryota</taxon>
        <taxon>Metazoa</taxon>
        <taxon>Chordata</taxon>
        <taxon>Craniata</taxon>
        <taxon>Vertebrata</taxon>
        <taxon>Euteleostomi</taxon>
        <taxon>Lepidosauria</taxon>
        <taxon>Squamata</taxon>
        <taxon>Bifurcata</taxon>
        <taxon>Unidentata</taxon>
        <taxon>Episquamata</taxon>
        <taxon>Toxicofera</taxon>
        <taxon>Iguania</taxon>
        <taxon>Acrodonta</taxon>
        <taxon>Agamidae</taxon>
        <taxon>Amphibolurinae</taxon>
        <taxon>Pogona</taxon>
    </lineage>
</organism>
<dbReference type="InterPro" id="IPR000832">
    <property type="entry name" value="GPCR_2_secretin-like"/>
</dbReference>
<feature type="transmembrane region" description="Helical" evidence="10">
    <location>
        <begin position="1174"/>
        <end position="1198"/>
    </location>
</feature>
<evidence type="ECO:0000256" key="10">
    <source>
        <dbReference type="SAM" id="Phobius"/>
    </source>
</evidence>
<feature type="domain" description="GAIN-B" evidence="12">
    <location>
        <begin position="844"/>
        <end position="1010"/>
    </location>
</feature>
<evidence type="ECO:0000259" key="14">
    <source>
        <dbReference type="PROSITE" id="PS50835"/>
    </source>
</evidence>
<dbReference type="Pfam" id="PF01825">
    <property type="entry name" value="GPS"/>
    <property type="match status" value="1"/>
</dbReference>
<feature type="domain" description="G-protein coupled receptors family 2 profile 2" evidence="13">
    <location>
        <begin position="1015"/>
        <end position="1273"/>
    </location>
</feature>
<sequence>MLFSRLSMFCALMIIRRSSQNSLDFKSGCFPHSLIHSKAAREGENTGELYRQKRQVVTLGISPAEYTVAIEMNFSDSSLQESLKSHLKKLSFPLLLNVSDSSVKISSINVSTACNSTGTDSTHCYCEHGYEWPAEACASNPTCPKAAAADERCHCIAQLPSKGTYCQLQLEDTSIYVIEMTVRLDQPFQDDLRNSSSTLFKKYKRDLEEAFIAGYSSLPGFKNVTVTEFRPGSIMVPYKIVAARDLPVEMANTKIAAALKDTYNLINTSFGREISDGANFSVSPEHIFEGDTVKMTCESKSATRNVSWDLSGDLVSNNTRHSIMNDVTDGKSVSTLTITSIQLNEAGNYTCAFMEWGPNLTLTYKAKKEITVFQLHVVPSENVSIVCNGESKELRCCTDADIELTSYWKPNGAINISGSSTSINNNCTTYMLLANESQCPADKSGTKTDYTCELNSTYGARNYSVIGVTYFRVANVNISSSPAGKVSEGHKFSVSCISDVSNYDKVTWQIQSGNSVKNVDNVWYTTTKSERGAMSVLTVDNANQKWTGLYICTFFQSFLNSSARLEMDIVPLPLQQDIIRDPIDAFVSCPVTQELKCCTHEQENYTVKFYAFQRPLPVLAERREHDGLNCYYYTRQITGDCDRLRKHGVQMFCEFTNQINGSIKSLPMILNLVSVKDVRCNSSAMGVGENGALITKPCLQSNEMTTPVRGNITYKCDHEKWTVARNNCLTIPINELLISAELLVSSPEAVQKLPAYLESLNTTIKKEQKNINMSVANLKAVVEILNTVSIIPVEANRTTMKHFLSTVDTVMASPTETWKDFKNGSSQLLDSVERFSKSLQPLSDTIPLIRYDNIQLDGTVIGKNNGSDYNKSFRFSKPADINASVLIDETKINRTGASVSTIISVAYSTFGHINAQYNETADLVINGLVLTTVVSPTSKLGDNFQINMTFAKSEKALKNPRCVFWNFSFSADGGGWDDAGCESREDAHQVVCSCNHLTSFSILMSPSHEDSWDVLTYITYIGLGISILSLMACIGIELAVWKSVTKTRISYMRHVCILNIAISLLIADIWFVVVAVMHDKNYEVDQHICTAATFFIHYFYLCVFFWMLTLGLMLFYHLVFILHNASKTIMKALSICLGYVCPLAISVITIASTLSHGSYTKKKICLLNWENSKALLALVIPAMIIVAINAIVTIVVVAKISRRSIGEKSISEEKKSLYRIAKSIGVLTPLLGLTWGFGFATVFPESPKIFHILFTIFNSFQGLFILLCGTFWDRKVREAILNKCSLSRWSSQHTKSTSQGMSAPMLSISSPFSRTLNNLFGKAGKYQVSSTESASSSSENTSKTYSLLT</sequence>
<reference evidence="15 16" key="1">
    <citation type="submission" date="2025-05" db="UniProtKB">
        <authorList>
            <consortium name="RefSeq"/>
        </authorList>
    </citation>
    <scope>NUCLEOTIDE SEQUENCE [LARGE SCALE GENOMIC DNA]</scope>
</reference>
<evidence type="ECO:0000313" key="17">
    <source>
        <dbReference type="RefSeq" id="XP_072860632.1"/>
    </source>
</evidence>
<dbReference type="Gene3D" id="2.60.40.10">
    <property type="entry name" value="Immunoglobulins"/>
    <property type="match status" value="2"/>
</dbReference>
<dbReference type="InterPro" id="IPR057244">
    <property type="entry name" value="GAIN_B"/>
</dbReference>
<dbReference type="PANTHER" id="PTHR45813:SF4">
    <property type="entry name" value="ADHESION G PROTEIN-COUPLED RECEPTOR F5"/>
    <property type="match status" value="1"/>
</dbReference>
<dbReference type="InterPro" id="IPR046338">
    <property type="entry name" value="GAIN_dom_sf"/>
</dbReference>
<accession>A0A6J0S9H6</accession>
<dbReference type="SUPFAM" id="SSF48726">
    <property type="entry name" value="Immunoglobulin"/>
    <property type="match status" value="2"/>
</dbReference>
<dbReference type="InterPro" id="IPR008078">
    <property type="entry name" value="GPCR_2_Ig-hepta-like_rcpt"/>
</dbReference>
<dbReference type="Pfam" id="PF01390">
    <property type="entry name" value="SEA"/>
    <property type="match status" value="1"/>
</dbReference>
<feature type="transmembrane region" description="Helical" evidence="10">
    <location>
        <begin position="1057"/>
        <end position="1078"/>
    </location>
</feature>
<evidence type="ECO:0000259" key="11">
    <source>
        <dbReference type="PROSITE" id="PS50024"/>
    </source>
</evidence>
<keyword evidence="8" id="KW-1015">Disulfide bond</keyword>
<keyword evidence="6 10" id="KW-1133">Transmembrane helix</keyword>
<gene>
    <name evidence="16 17" type="primary">ADGRF5</name>
</gene>
<keyword evidence="5" id="KW-0732">Signal</keyword>
<dbReference type="InterPro" id="IPR000203">
    <property type="entry name" value="GPS"/>
</dbReference>
<dbReference type="InterPro" id="IPR000082">
    <property type="entry name" value="SEA_dom"/>
</dbReference>
<dbReference type="InterPro" id="IPR013783">
    <property type="entry name" value="Ig-like_fold"/>
</dbReference>
<evidence type="ECO:0000313" key="16">
    <source>
        <dbReference type="RefSeq" id="XP_020632981.2"/>
    </source>
</evidence>
<dbReference type="GeneID" id="110069778"/>